<dbReference type="OrthoDB" id="10257739at2759"/>
<sequence length="157" mass="17998">MEKPKETSASEPVSSVKLPENRFALELEFVQSLASPAYLHYLASMSNDEGQSLLLDPRFKAFLQYLQKTWSNPEYSRFITYPHSLYFLELLITNDAVCRELAQVSFRNFCHQQQYFAWQNRFLTLYGGGEKKESGEKIKDELPATATGQPDVAMTPT</sequence>
<keyword evidence="4 7" id="KW-0010">Activator</keyword>
<dbReference type="InterPro" id="IPR008831">
    <property type="entry name" value="Mediator_Med31"/>
</dbReference>
<dbReference type="GO" id="GO:0016592">
    <property type="term" value="C:mediator complex"/>
    <property type="evidence" value="ECO:0007669"/>
    <property type="project" value="InterPro"/>
</dbReference>
<evidence type="ECO:0000313" key="9">
    <source>
        <dbReference type="EMBL" id="VEU36008.1"/>
    </source>
</evidence>
<feature type="compositionally biased region" description="Basic and acidic residues" evidence="8">
    <location>
        <begin position="132"/>
        <end position="142"/>
    </location>
</feature>
<evidence type="ECO:0000256" key="6">
    <source>
        <dbReference type="ARBA" id="ARBA00023242"/>
    </source>
</evidence>
<dbReference type="GO" id="GO:0006355">
    <property type="term" value="P:regulation of DNA-templated transcription"/>
    <property type="evidence" value="ECO:0007669"/>
    <property type="project" value="InterPro"/>
</dbReference>
<evidence type="ECO:0000256" key="3">
    <source>
        <dbReference type="ARBA" id="ARBA00023015"/>
    </source>
</evidence>
<feature type="region of interest" description="Disordered" evidence="8">
    <location>
        <begin position="132"/>
        <end position="157"/>
    </location>
</feature>
<evidence type="ECO:0000256" key="1">
    <source>
        <dbReference type="ARBA" id="ARBA00004123"/>
    </source>
</evidence>
<reference evidence="9 10" key="1">
    <citation type="submission" date="2019-01" db="EMBL/GenBank/DDBJ databases">
        <authorList>
            <person name="Ferrante I. M."/>
        </authorList>
    </citation>
    <scope>NUCLEOTIDE SEQUENCE [LARGE SCALE GENOMIC DNA]</scope>
    <source>
        <strain evidence="9 10">B856</strain>
    </source>
</reference>
<evidence type="ECO:0000256" key="2">
    <source>
        <dbReference type="ARBA" id="ARBA00006378"/>
    </source>
</evidence>
<evidence type="ECO:0000256" key="4">
    <source>
        <dbReference type="ARBA" id="ARBA00023159"/>
    </source>
</evidence>
<keyword evidence="5 7" id="KW-0804">Transcription</keyword>
<dbReference type="Proteomes" id="UP000291116">
    <property type="component" value="Unassembled WGS sequence"/>
</dbReference>
<dbReference type="GO" id="GO:0003712">
    <property type="term" value="F:transcription coregulator activity"/>
    <property type="evidence" value="ECO:0007669"/>
    <property type="project" value="InterPro"/>
</dbReference>
<evidence type="ECO:0000256" key="8">
    <source>
        <dbReference type="SAM" id="MobiDB-lite"/>
    </source>
</evidence>
<dbReference type="Pfam" id="PF05669">
    <property type="entry name" value="Med31"/>
    <property type="match status" value="1"/>
</dbReference>
<dbReference type="EMBL" id="CAACVS010000075">
    <property type="protein sequence ID" value="VEU36008.1"/>
    <property type="molecule type" value="Genomic_DNA"/>
</dbReference>
<keyword evidence="6 7" id="KW-0539">Nucleus</keyword>
<name>A0A448Z1U3_9STRA</name>
<comment type="function">
    <text evidence="7">Component of the Mediator complex, a coactivator involved in the regulated transcription of nearly all RNA polymerase II-dependent genes. Mediator functions as a bridge to convey information from gene-specific regulatory proteins to the basal RNA polymerase II transcription machinery. Mediator is recruited to promoters by direct interactions with regulatory proteins and serves as a scaffold for the assembly of a functional preinitiation complex with RNA polymerase II and the general transcription factors.</text>
</comment>
<comment type="subcellular location">
    <subcellularLocation>
        <location evidence="1 7">Nucleus</location>
    </subcellularLocation>
</comment>
<accession>A0A448Z1U3</accession>
<comment type="subunit">
    <text evidence="7">Component of the Mediator complex.</text>
</comment>
<organism evidence="9 10">
    <name type="scientific">Pseudo-nitzschia multistriata</name>
    <dbReference type="NCBI Taxonomy" id="183589"/>
    <lineage>
        <taxon>Eukaryota</taxon>
        <taxon>Sar</taxon>
        <taxon>Stramenopiles</taxon>
        <taxon>Ochrophyta</taxon>
        <taxon>Bacillariophyta</taxon>
        <taxon>Bacillariophyceae</taxon>
        <taxon>Bacillariophycidae</taxon>
        <taxon>Bacillariales</taxon>
        <taxon>Bacillariaceae</taxon>
        <taxon>Pseudo-nitzschia</taxon>
    </lineage>
</organism>
<keyword evidence="3 7" id="KW-0805">Transcription regulation</keyword>
<evidence type="ECO:0000313" key="10">
    <source>
        <dbReference type="Proteomes" id="UP000291116"/>
    </source>
</evidence>
<gene>
    <name evidence="9" type="ORF">PSNMU_V1.4_AUG-EV-PASAV3_0027560</name>
</gene>
<protein>
    <recommendedName>
        <fullName evidence="7">Mediator of RNA polymerase II transcription subunit 31</fullName>
    </recommendedName>
</protein>
<proteinExistence type="inferred from homology"/>
<comment type="similarity">
    <text evidence="2 7">Belongs to the Mediator complex subunit 31 family.</text>
</comment>
<keyword evidence="10" id="KW-1185">Reference proteome</keyword>
<dbReference type="InterPro" id="IPR038089">
    <property type="entry name" value="Med31_sf"/>
</dbReference>
<dbReference type="Gene3D" id="1.10.10.1340">
    <property type="entry name" value="Mediator of RNA polymerase II, submodule Med31 (Soh1)"/>
    <property type="match status" value="1"/>
</dbReference>
<dbReference type="AlphaFoldDB" id="A0A448Z1U3"/>
<evidence type="ECO:0000256" key="5">
    <source>
        <dbReference type="ARBA" id="ARBA00023163"/>
    </source>
</evidence>
<evidence type="ECO:0000256" key="7">
    <source>
        <dbReference type="RuleBase" id="RU364129"/>
    </source>
</evidence>
<dbReference type="PANTHER" id="PTHR13186">
    <property type="entry name" value="MEDIATOR OF RNA POLYMERASE II TRANSCRIPTION SUBUNIT 31"/>
    <property type="match status" value="1"/>
</dbReference>